<dbReference type="EMBL" id="PQVW01000026">
    <property type="protein sequence ID" value="POZ18951.1"/>
    <property type="molecule type" value="Genomic_DNA"/>
</dbReference>
<sequence>MRYLLMTDNHLLAHHFAVVCADRGSVSETPCGPEVVQDVSPFWLQERRTDALLLDLPERLALRAPALIAAWRAHCPGVPVMVVMPGATPHTVRALVGAGADGCHDDTCDIRVLVARVEAMVRRRLGWYRSEVLDCPPLRLETGERRLTIDGESVFLTGFEFRVLEVLVRHHGQVLSRADILMQFCPEGRVDERRYRSLETILCRLRQRLAVFPQVRGRLSTCRGRGYMLDIRDARTPPVRRTG</sequence>
<keyword evidence="2" id="KW-0902">Two-component regulatory system</keyword>
<evidence type="ECO:0000256" key="4">
    <source>
        <dbReference type="ARBA" id="ARBA00023125"/>
    </source>
</evidence>
<dbReference type="SUPFAM" id="SSF46894">
    <property type="entry name" value="C-terminal effector domain of the bipartite response regulators"/>
    <property type="match status" value="1"/>
</dbReference>
<protein>
    <recommendedName>
        <fullName evidence="7">OmpR/PhoB-type domain-containing protein</fullName>
    </recommendedName>
</protein>
<keyword evidence="9" id="KW-1185">Reference proteome</keyword>
<comment type="caution">
    <text evidence="8">The sequence shown here is derived from an EMBL/GenBank/DDBJ whole genome shotgun (WGS) entry which is preliminary data.</text>
</comment>
<proteinExistence type="predicted"/>
<dbReference type="PANTHER" id="PTHR48111:SF71">
    <property type="entry name" value="TRANSCRIPTIONAL REGULATORY PROTEIN PHOP"/>
    <property type="match status" value="1"/>
</dbReference>
<dbReference type="PROSITE" id="PS51755">
    <property type="entry name" value="OMPR_PHOB"/>
    <property type="match status" value="1"/>
</dbReference>
<evidence type="ECO:0000256" key="2">
    <source>
        <dbReference type="ARBA" id="ARBA00023012"/>
    </source>
</evidence>
<evidence type="ECO:0000313" key="9">
    <source>
        <dbReference type="Proteomes" id="UP000237025"/>
    </source>
</evidence>
<organism evidence="8 9">
    <name type="scientific">Lelliottia aquatilis</name>
    <dbReference type="NCBI Taxonomy" id="2080838"/>
    <lineage>
        <taxon>Bacteria</taxon>
        <taxon>Pseudomonadati</taxon>
        <taxon>Pseudomonadota</taxon>
        <taxon>Gammaproteobacteria</taxon>
        <taxon>Enterobacterales</taxon>
        <taxon>Enterobacteriaceae</taxon>
        <taxon>Lelliottia</taxon>
    </lineage>
</organism>
<reference evidence="8 9" key="1">
    <citation type="submission" date="2018-02" db="EMBL/GenBank/DDBJ databases">
        <title>Lelliotia aquatilis sp. nov., isolated from drinking water.</title>
        <authorList>
            <person name="Kaempfer P."/>
            <person name="Glaeser S."/>
            <person name="Exner M."/>
            <person name="Doijad S."/>
            <person name="Chakraborty T."/>
        </authorList>
    </citation>
    <scope>NUCLEOTIDE SEQUENCE [LARGE SCALE GENOMIC DNA]</scope>
    <source>
        <strain evidence="8 9">6331-17</strain>
    </source>
</reference>
<dbReference type="InterPro" id="IPR016032">
    <property type="entry name" value="Sig_transdc_resp-reg_C-effctor"/>
</dbReference>
<dbReference type="CDD" id="cd00383">
    <property type="entry name" value="trans_reg_C"/>
    <property type="match status" value="1"/>
</dbReference>
<dbReference type="SMART" id="SM00862">
    <property type="entry name" value="Trans_reg_C"/>
    <property type="match status" value="1"/>
</dbReference>
<keyword evidence="1" id="KW-0597">Phosphoprotein</keyword>
<dbReference type="Pfam" id="PF00486">
    <property type="entry name" value="Trans_reg_C"/>
    <property type="match status" value="1"/>
</dbReference>
<keyword evidence="5" id="KW-0804">Transcription</keyword>
<evidence type="ECO:0000313" key="8">
    <source>
        <dbReference type="EMBL" id="POZ18951.1"/>
    </source>
</evidence>
<name>A0ABX4ZVF4_9ENTR</name>
<dbReference type="InterPro" id="IPR036388">
    <property type="entry name" value="WH-like_DNA-bd_sf"/>
</dbReference>
<dbReference type="InterPro" id="IPR001867">
    <property type="entry name" value="OmpR/PhoB-type_DNA-bd"/>
</dbReference>
<dbReference type="Gene3D" id="1.10.10.10">
    <property type="entry name" value="Winged helix-like DNA-binding domain superfamily/Winged helix DNA-binding domain"/>
    <property type="match status" value="1"/>
</dbReference>
<feature type="DNA-binding region" description="OmpR/PhoB-type" evidence="6">
    <location>
        <begin position="130"/>
        <end position="231"/>
    </location>
</feature>
<accession>A0ABX4ZVF4</accession>
<keyword evidence="3" id="KW-0805">Transcription regulation</keyword>
<evidence type="ECO:0000256" key="3">
    <source>
        <dbReference type="ARBA" id="ARBA00023015"/>
    </source>
</evidence>
<keyword evidence="4 6" id="KW-0238">DNA-binding</keyword>
<gene>
    <name evidence="8" type="ORF">C3712_22350</name>
</gene>
<dbReference type="PANTHER" id="PTHR48111">
    <property type="entry name" value="REGULATOR OF RPOS"/>
    <property type="match status" value="1"/>
</dbReference>
<dbReference type="InterPro" id="IPR039420">
    <property type="entry name" value="WalR-like"/>
</dbReference>
<dbReference type="RefSeq" id="WP_103950364.1">
    <property type="nucleotide sequence ID" value="NZ_PQVT01000026.1"/>
</dbReference>
<evidence type="ECO:0000256" key="6">
    <source>
        <dbReference type="PROSITE-ProRule" id="PRU01091"/>
    </source>
</evidence>
<evidence type="ECO:0000259" key="7">
    <source>
        <dbReference type="PROSITE" id="PS51755"/>
    </source>
</evidence>
<dbReference type="Proteomes" id="UP000237025">
    <property type="component" value="Unassembled WGS sequence"/>
</dbReference>
<evidence type="ECO:0000256" key="5">
    <source>
        <dbReference type="ARBA" id="ARBA00023163"/>
    </source>
</evidence>
<feature type="domain" description="OmpR/PhoB-type" evidence="7">
    <location>
        <begin position="130"/>
        <end position="231"/>
    </location>
</feature>
<evidence type="ECO:0000256" key="1">
    <source>
        <dbReference type="ARBA" id="ARBA00022553"/>
    </source>
</evidence>